<keyword evidence="3" id="KW-1185">Reference proteome</keyword>
<feature type="compositionally biased region" description="Low complexity" evidence="1">
    <location>
        <begin position="236"/>
        <end position="253"/>
    </location>
</feature>
<dbReference type="Proteomes" id="UP001209540">
    <property type="component" value="Unassembled WGS sequence"/>
</dbReference>
<comment type="caution">
    <text evidence="2">The sequence shown here is derived from an EMBL/GenBank/DDBJ whole genome shotgun (WGS) entry which is preliminary data.</text>
</comment>
<sequence length="269" mass="30157">MNKFAFLQERDRVEGINQFSPVKTEWKNGKRSNIVYTTKHCLNAAEEYGHEPFAVVFGIRSTTNSIINKTFTHPSTPYMLQLPSYPWANKCMLLNSTSIKQHIKEEDLNPVVALALFFTQQKQNTRDCARSDNITIRLLYRITSQLSSTNILSLESMPRDYDGVCYESVKHMTQIIDVLKKDTDVAECKKRAIAVLEEGVKFVIEYSKRHKPHQGAPSSSLTAMVLTFTPSASSAAAATSTTSNNNDNDQATTEQAPPSTSNLLIMNLL</sequence>
<evidence type="ECO:0000313" key="3">
    <source>
        <dbReference type="Proteomes" id="UP001209540"/>
    </source>
</evidence>
<protein>
    <submittedName>
        <fullName evidence="2">Uncharacterized protein</fullName>
    </submittedName>
</protein>
<reference evidence="2" key="1">
    <citation type="journal article" date="2022" name="IScience">
        <title>Evolution of zygomycete secretomes and the origins of terrestrial fungal ecologies.</title>
        <authorList>
            <person name="Chang Y."/>
            <person name="Wang Y."/>
            <person name="Mondo S."/>
            <person name="Ahrendt S."/>
            <person name="Andreopoulos W."/>
            <person name="Barry K."/>
            <person name="Beard J."/>
            <person name="Benny G.L."/>
            <person name="Blankenship S."/>
            <person name="Bonito G."/>
            <person name="Cuomo C."/>
            <person name="Desiro A."/>
            <person name="Gervers K.A."/>
            <person name="Hundley H."/>
            <person name="Kuo A."/>
            <person name="LaButti K."/>
            <person name="Lang B.F."/>
            <person name="Lipzen A."/>
            <person name="O'Donnell K."/>
            <person name="Pangilinan J."/>
            <person name="Reynolds N."/>
            <person name="Sandor L."/>
            <person name="Smith M.E."/>
            <person name="Tsang A."/>
            <person name="Grigoriev I.V."/>
            <person name="Stajich J.E."/>
            <person name="Spatafora J.W."/>
        </authorList>
    </citation>
    <scope>NUCLEOTIDE SEQUENCE</scope>
    <source>
        <strain evidence="2">RSA 2281</strain>
    </source>
</reference>
<evidence type="ECO:0000256" key="1">
    <source>
        <dbReference type="SAM" id="MobiDB-lite"/>
    </source>
</evidence>
<reference evidence="2" key="2">
    <citation type="submission" date="2023-02" db="EMBL/GenBank/DDBJ databases">
        <authorList>
            <consortium name="DOE Joint Genome Institute"/>
            <person name="Mondo S.J."/>
            <person name="Chang Y."/>
            <person name="Wang Y."/>
            <person name="Ahrendt S."/>
            <person name="Andreopoulos W."/>
            <person name="Barry K."/>
            <person name="Beard J."/>
            <person name="Benny G.L."/>
            <person name="Blankenship S."/>
            <person name="Bonito G."/>
            <person name="Cuomo C."/>
            <person name="Desiro A."/>
            <person name="Gervers K.A."/>
            <person name="Hundley H."/>
            <person name="Kuo A."/>
            <person name="LaButti K."/>
            <person name="Lang B.F."/>
            <person name="Lipzen A."/>
            <person name="O'Donnell K."/>
            <person name="Pangilinan J."/>
            <person name="Reynolds N."/>
            <person name="Sandor L."/>
            <person name="Smith M.W."/>
            <person name="Tsang A."/>
            <person name="Grigoriev I.V."/>
            <person name="Stajich J.E."/>
            <person name="Spatafora J.W."/>
        </authorList>
    </citation>
    <scope>NUCLEOTIDE SEQUENCE</scope>
    <source>
        <strain evidence="2">RSA 2281</strain>
    </source>
</reference>
<feature type="region of interest" description="Disordered" evidence="1">
    <location>
        <begin position="236"/>
        <end position="261"/>
    </location>
</feature>
<evidence type="ECO:0000313" key="2">
    <source>
        <dbReference type="EMBL" id="KAI9266738.1"/>
    </source>
</evidence>
<gene>
    <name evidence="2" type="ORF">BDA99DRAFT_558782</name>
</gene>
<dbReference type="AlphaFoldDB" id="A0AAD5PF17"/>
<organism evidence="2 3">
    <name type="scientific">Phascolomyces articulosus</name>
    <dbReference type="NCBI Taxonomy" id="60185"/>
    <lineage>
        <taxon>Eukaryota</taxon>
        <taxon>Fungi</taxon>
        <taxon>Fungi incertae sedis</taxon>
        <taxon>Mucoromycota</taxon>
        <taxon>Mucoromycotina</taxon>
        <taxon>Mucoromycetes</taxon>
        <taxon>Mucorales</taxon>
        <taxon>Lichtheimiaceae</taxon>
        <taxon>Phascolomyces</taxon>
    </lineage>
</organism>
<name>A0AAD5PF17_9FUNG</name>
<dbReference type="EMBL" id="JAIXMP010000010">
    <property type="protein sequence ID" value="KAI9266738.1"/>
    <property type="molecule type" value="Genomic_DNA"/>
</dbReference>
<accession>A0AAD5PF17</accession>
<proteinExistence type="predicted"/>